<feature type="transmembrane region" description="Helical" evidence="1">
    <location>
        <begin position="238"/>
        <end position="271"/>
    </location>
</feature>
<feature type="transmembrane region" description="Helical" evidence="1">
    <location>
        <begin position="149"/>
        <end position="174"/>
    </location>
</feature>
<protein>
    <submittedName>
        <fullName evidence="2">DUF2182 domain-containing protein</fullName>
    </submittedName>
</protein>
<keyword evidence="1" id="KW-0472">Membrane</keyword>
<keyword evidence="1" id="KW-1133">Transmembrane helix</keyword>
<organism evidence="2 3">
    <name type="scientific">Stappia taiwanensis</name>
    <dbReference type="NCBI Taxonomy" id="992267"/>
    <lineage>
        <taxon>Bacteria</taxon>
        <taxon>Pseudomonadati</taxon>
        <taxon>Pseudomonadota</taxon>
        <taxon>Alphaproteobacteria</taxon>
        <taxon>Hyphomicrobiales</taxon>
        <taxon>Stappiaceae</taxon>
        <taxon>Stappia</taxon>
    </lineage>
</organism>
<keyword evidence="3" id="KW-1185">Reference proteome</keyword>
<reference evidence="2 3" key="1">
    <citation type="submission" date="2020-07" db="EMBL/GenBank/DDBJ databases">
        <authorList>
            <person name="Li M."/>
        </authorList>
    </citation>
    <scope>NUCLEOTIDE SEQUENCE [LARGE SCALE GENOMIC DNA]</scope>
    <source>
        <strain evidence="2 3">DSM 23284</strain>
    </source>
</reference>
<evidence type="ECO:0000313" key="3">
    <source>
        <dbReference type="Proteomes" id="UP000559404"/>
    </source>
</evidence>
<name>A0A838Y2K8_9HYPH</name>
<dbReference type="InterPro" id="IPR018688">
    <property type="entry name" value="PpoB2-like"/>
</dbReference>
<feature type="transmembrane region" description="Helical" evidence="1">
    <location>
        <begin position="186"/>
        <end position="204"/>
    </location>
</feature>
<feature type="transmembrane region" description="Helical" evidence="1">
    <location>
        <begin position="283"/>
        <end position="302"/>
    </location>
</feature>
<sequence length="312" mass="33370">MTQIYGESGKQGTSPGLWSRSPRIVVFAAVALAALAGWAYLGAMVAAMVPMMDMGELGPGMAMFNAFNIFAGLPAEARAALAAICLPEGASTFGMPASQIWNIADAGLVFLMWVMMALAMMLPSAAPMIARFAELPQPMVDRPGRVVPVMMLAAGYLSIWGGYGLVATVAQGVLTAARMMSPMMSPATMVLAGTTLLAAGIYQFTPAKMACLIRCQRPIPFFMERRPTSLFGVYRLGLIQGLLCLGCCWALMTVMFAVGVMNVLWIAVLGLLMTVEKTVFRFWIPRAIGVFLIVWGLFVLALSDAGQKILFG</sequence>
<dbReference type="EMBL" id="JACEON010000016">
    <property type="protein sequence ID" value="MBA4613150.1"/>
    <property type="molecule type" value="Genomic_DNA"/>
</dbReference>
<gene>
    <name evidence="2" type="ORF">H1W37_15930</name>
</gene>
<proteinExistence type="predicted"/>
<keyword evidence="1" id="KW-0812">Transmembrane</keyword>
<evidence type="ECO:0000256" key="1">
    <source>
        <dbReference type="SAM" id="Phobius"/>
    </source>
</evidence>
<evidence type="ECO:0000313" key="2">
    <source>
        <dbReference type="EMBL" id="MBA4613150.1"/>
    </source>
</evidence>
<feature type="transmembrane region" description="Helical" evidence="1">
    <location>
        <begin position="24"/>
        <end position="49"/>
    </location>
</feature>
<dbReference type="Proteomes" id="UP000559404">
    <property type="component" value="Unassembled WGS sequence"/>
</dbReference>
<accession>A0A838Y2K8</accession>
<dbReference type="Pfam" id="PF09948">
    <property type="entry name" value="PpoB2"/>
    <property type="match status" value="1"/>
</dbReference>
<comment type="caution">
    <text evidence="2">The sequence shown here is derived from an EMBL/GenBank/DDBJ whole genome shotgun (WGS) entry which is preliminary data.</text>
</comment>
<dbReference type="AlphaFoldDB" id="A0A838Y2K8"/>
<dbReference type="RefSeq" id="WP_181761346.1">
    <property type="nucleotide sequence ID" value="NZ_BMCR01000001.1"/>
</dbReference>
<reference evidence="2 3" key="2">
    <citation type="submission" date="2020-08" db="EMBL/GenBank/DDBJ databases">
        <title>Stappia taiwanensis sp. nov., isolated from a coastal thermal spring.</title>
        <authorList>
            <person name="Kampfer P."/>
        </authorList>
    </citation>
    <scope>NUCLEOTIDE SEQUENCE [LARGE SCALE GENOMIC DNA]</scope>
    <source>
        <strain evidence="2 3">DSM 23284</strain>
    </source>
</reference>
<feature type="transmembrane region" description="Helical" evidence="1">
    <location>
        <begin position="107"/>
        <end position="129"/>
    </location>
</feature>